<comment type="caution">
    <text evidence="2">The sequence shown here is derived from an EMBL/GenBank/DDBJ whole genome shotgun (WGS) entry which is preliminary data.</text>
</comment>
<evidence type="ECO:0000259" key="1">
    <source>
        <dbReference type="Pfam" id="PF13454"/>
    </source>
</evidence>
<dbReference type="AlphaFoldDB" id="A0A328YVA7"/>
<dbReference type="EMBL" id="QLTA01000040">
    <property type="protein sequence ID" value="RAR77063.1"/>
    <property type="molecule type" value="Genomic_DNA"/>
</dbReference>
<name>A0A328YVA7_9BURK</name>
<gene>
    <name evidence="2" type="ORF">AX018_104022</name>
</gene>
<dbReference type="InterPro" id="IPR036188">
    <property type="entry name" value="FAD/NAD-bd_sf"/>
</dbReference>
<dbReference type="PANTHER" id="PTHR40254">
    <property type="entry name" value="BLR0577 PROTEIN"/>
    <property type="match status" value="1"/>
</dbReference>
<accession>A0A328YVA7</accession>
<keyword evidence="3" id="KW-1185">Reference proteome</keyword>
<proteinExistence type="predicted"/>
<dbReference type="Gene3D" id="3.50.50.60">
    <property type="entry name" value="FAD/NAD(P)-binding domain"/>
    <property type="match status" value="1"/>
</dbReference>
<dbReference type="InterPro" id="IPR052189">
    <property type="entry name" value="L-asp_N-monooxygenase_NS-form"/>
</dbReference>
<feature type="domain" description="FAD-dependent urate hydroxylase HpyO/Asp monooxygenase CreE-like FAD/NAD(P)-binding" evidence="1">
    <location>
        <begin position="5"/>
        <end position="153"/>
    </location>
</feature>
<organism evidence="2 3">
    <name type="scientific">Paracidovorax anthurii</name>
    <dbReference type="NCBI Taxonomy" id="78229"/>
    <lineage>
        <taxon>Bacteria</taxon>
        <taxon>Pseudomonadati</taxon>
        <taxon>Pseudomonadota</taxon>
        <taxon>Betaproteobacteria</taxon>
        <taxon>Burkholderiales</taxon>
        <taxon>Comamonadaceae</taxon>
        <taxon>Paracidovorax</taxon>
    </lineage>
</organism>
<dbReference type="PANTHER" id="PTHR40254:SF1">
    <property type="entry name" value="BLR0577 PROTEIN"/>
    <property type="match status" value="1"/>
</dbReference>
<dbReference type="Proteomes" id="UP000248856">
    <property type="component" value="Unassembled WGS sequence"/>
</dbReference>
<sequence>MTRIAIIGAGCSGTLVCRNLVPAAQKGLVSAVTIFDASGDFGPGLPYDAESTSDAFILNMTASTLGIGEPPDDFLDWLASQGHGGGYVPRRMFGQYLRTALANAVRDLEDAGVAVRRVAHPVADIGRTARGYAIAAPPGDALHFDRVVLAIGHLRKVSPFGAHERYFANPYHALRAIAQTIPAEASVGILGSKLTAIDMALQLREMGVRRIHMLSHSGRLPLVRGVVPATGDFRTEIPLEPRAGVRGFFRAFTTSRAFEAEYPGFFTIRDPRQRLDLEIAAAARPRPWQLFLDGTKHFVDAYWQHMDGPQQRLFHRKYKGLWMSYRHPMPLDNALKIRRMLDEGSLAIHGGYRSIGRSGAGFAAQLASGSLPVDYAIDATGVSGNIGRIEDPLVSRLIDKGMLLQHPGGGIQVHQDSFRVEGEPGLFAIGPLTQGTWFYVSAVERLKIHAHALAHALVHSSAAPAHAPA</sequence>
<dbReference type="RefSeq" id="WP_111879819.1">
    <property type="nucleotide sequence ID" value="NZ_CBCSGC010000092.1"/>
</dbReference>
<reference evidence="2 3" key="1">
    <citation type="submission" date="2018-06" db="EMBL/GenBank/DDBJ databases">
        <title>Genomic Encyclopedia of Archaeal and Bacterial Type Strains, Phase II (KMG-II): from individual species to whole genera.</title>
        <authorList>
            <person name="Goeker M."/>
        </authorList>
    </citation>
    <scope>NUCLEOTIDE SEQUENCE [LARGE SCALE GENOMIC DNA]</scope>
    <source>
        <strain evidence="2 3">CFPB 3232</strain>
    </source>
</reference>
<evidence type="ECO:0000313" key="2">
    <source>
        <dbReference type="EMBL" id="RAR77063.1"/>
    </source>
</evidence>
<dbReference type="SUPFAM" id="SSF51905">
    <property type="entry name" value="FAD/NAD(P)-binding domain"/>
    <property type="match status" value="1"/>
</dbReference>
<protein>
    <submittedName>
        <fullName evidence="2">Putative NAD(P)/FAD-binding protein YdhS</fullName>
    </submittedName>
</protein>
<dbReference type="OrthoDB" id="101972at2"/>
<dbReference type="Pfam" id="PF13454">
    <property type="entry name" value="NAD_binding_9"/>
    <property type="match status" value="1"/>
</dbReference>
<evidence type="ECO:0000313" key="3">
    <source>
        <dbReference type="Proteomes" id="UP000248856"/>
    </source>
</evidence>
<dbReference type="InterPro" id="IPR038732">
    <property type="entry name" value="HpyO/CreE_NAD-binding"/>
</dbReference>